<gene>
    <name evidence="1" type="ORF">llap_19412</name>
</gene>
<keyword evidence="2" id="KW-1185">Reference proteome</keyword>
<dbReference type="EMBL" id="KZ515029">
    <property type="protein sequence ID" value="PKU30284.1"/>
    <property type="molecule type" value="Genomic_DNA"/>
</dbReference>
<organism evidence="1 2">
    <name type="scientific">Limosa lapponica baueri</name>
    <dbReference type="NCBI Taxonomy" id="1758121"/>
    <lineage>
        <taxon>Eukaryota</taxon>
        <taxon>Metazoa</taxon>
        <taxon>Chordata</taxon>
        <taxon>Craniata</taxon>
        <taxon>Vertebrata</taxon>
        <taxon>Euteleostomi</taxon>
        <taxon>Archelosauria</taxon>
        <taxon>Archosauria</taxon>
        <taxon>Dinosauria</taxon>
        <taxon>Saurischia</taxon>
        <taxon>Theropoda</taxon>
        <taxon>Coelurosauria</taxon>
        <taxon>Aves</taxon>
        <taxon>Neognathae</taxon>
        <taxon>Neoaves</taxon>
        <taxon>Charadriiformes</taxon>
        <taxon>Scolopacidae</taxon>
        <taxon>Limosa</taxon>
    </lineage>
</organism>
<protein>
    <submittedName>
        <fullName evidence="1">Uncharacterized protein</fullName>
    </submittedName>
</protein>
<dbReference type="AlphaFoldDB" id="A0A2I0T915"/>
<sequence>MFLLFSKDCNVVSLKEDVASARLQQSSLRVGRSSAAVGQFCDMKDGDVMAWQEQTLTTKDARRVDPDKGITHRSTGFKVDTSDLLAFSESRVEAIVLHVFHIKCLWYGVSKIWVKSAYRCLITAGNANLPIKGKRTLVVFYVKEGGKREKIVDPDFKVSRFTLPFLGSTLSHFQGIKTETQGPR</sequence>
<evidence type="ECO:0000313" key="1">
    <source>
        <dbReference type="EMBL" id="PKU30284.1"/>
    </source>
</evidence>
<evidence type="ECO:0000313" key="2">
    <source>
        <dbReference type="Proteomes" id="UP000233556"/>
    </source>
</evidence>
<accession>A0A2I0T915</accession>
<reference evidence="2" key="1">
    <citation type="submission" date="2017-11" db="EMBL/GenBank/DDBJ databases">
        <authorList>
            <person name="Lima N.C."/>
            <person name="Parody-Merino A.M."/>
            <person name="Battley P.F."/>
            <person name="Fidler A.E."/>
            <person name="Prosdocimi F."/>
        </authorList>
    </citation>
    <scope>NUCLEOTIDE SEQUENCE [LARGE SCALE GENOMIC DNA]</scope>
</reference>
<proteinExistence type="predicted"/>
<reference evidence="2" key="2">
    <citation type="submission" date="2017-12" db="EMBL/GenBank/DDBJ databases">
        <title>Genome sequence of the Bar-tailed Godwit (Limosa lapponica baueri).</title>
        <authorList>
            <person name="Lima N.C.B."/>
            <person name="Parody-Merino A.M."/>
            <person name="Battley P.F."/>
            <person name="Fidler A.E."/>
            <person name="Prosdocimi F."/>
        </authorList>
    </citation>
    <scope>NUCLEOTIDE SEQUENCE [LARGE SCALE GENOMIC DNA]</scope>
</reference>
<dbReference type="Proteomes" id="UP000233556">
    <property type="component" value="Unassembled WGS sequence"/>
</dbReference>
<name>A0A2I0T915_LIMLA</name>